<proteinExistence type="inferred from homology"/>
<dbReference type="EMBL" id="JBHSDL010000002">
    <property type="protein sequence ID" value="MFC4372703.1"/>
    <property type="molecule type" value="Genomic_DNA"/>
</dbReference>
<keyword evidence="4" id="KW-1185">Reference proteome</keyword>
<dbReference type="RefSeq" id="WP_378555228.1">
    <property type="nucleotide sequence ID" value="NZ_JBHSDL010000002.1"/>
</dbReference>
<evidence type="ECO:0000256" key="1">
    <source>
        <dbReference type="ARBA" id="ARBA00006817"/>
    </source>
</evidence>
<protein>
    <submittedName>
        <fullName evidence="3">SRPBCC family protein</fullName>
    </submittedName>
</protein>
<reference evidence="4" key="1">
    <citation type="journal article" date="2019" name="Int. J. Syst. Evol. Microbiol.">
        <title>The Global Catalogue of Microorganisms (GCM) 10K type strain sequencing project: providing services to taxonomists for standard genome sequencing and annotation.</title>
        <authorList>
            <consortium name="The Broad Institute Genomics Platform"/>
            <consortium name="The Broad Institute Genome Sequencing Center for Infectious Disease"/>
            <person name="Wu L."/>
            <person name="Ma J."/>
        </authorList>
    </citation>
    <scope>NUCLEOTIDE SEQUENCE [LARGE SCALE GENOMIC DNA]</scope>
    <source>
        <strain evidence="4">IBRC-M 10490</strain>
    </source>
</reference>
<sequence length="161" mass="17817">MSTTPELPVLAGKATVALPLERAFAFFTASFGSWWPPAYHIGAAEMADAIIEPREGGRWYERGVDGTECDWGTVLTWEPPHRLVLTWQINGRWQYDPDPAHASEIEIRFVAEGPERTDVTLEHRYLDRLVEGKAIADTIVEGGGGWSTLLEAFARAAGSHP</sequence>
<comment type="caution">
    <text evidence="3">The sequence shown here is derived from an EMBL/GenBank/DDBJ whole genome shotgun (WGS) entry which is preliminary data.</text>
</comment>
<dbReference type="Proteomes" id="UP001595844">
    <property type="component" value="Unassembled WGS sequence"/>
</dbReference>
<dbReference type="SUPFAM" id="SSF55961">
    <property type="entry name" value="Bet v1-like"/>
    <property type="match status" value="1"/>
</dbReference>
<evidence type="ECO:0000313" key="3">
    <source>
        <dbReference type="EMBL" id="MFC4372703.1"/>
    </source>
</evidence>
<dbReference type="Gene3D" id="3.30.530.20">
    <property type="match status" value="1"/>
</dbReference>
<comment type="similarity">
    <text evidence="1">Belongs to the AHA1 family.</text>
</comment>
<dbReference type="CDD" id="cd08891">
    <property type="entry name" value="SRPBCC_CalC"/>
    <property type="match status" value="1"/>
</dbReference>
<dbReference type="InterPro" id="IPR013538">
    <property type="entry name" value="ASHA1/2-like_C"/>
</dbReference>
<name>A0ABV8VA01_9NOCA</name>
<dbReference type="Pfam" id="PF08327">
    <property type="entry name" value="AHSA1"/>
    <property type="match status" value="1"/>
</dbReference>
<organism evidence="3 4">
    <name type="scientific">Nocardia halotolerans</name>
    <dbReference type="NCBI Taxonomy" id="1755878"/>
    <lineage>
        <taxon>Bacteria</taxon>
        <taxon>Bacillati</taxon>
        <taxon>Actinomycetota</taxon>
        <taxon>Actinomycetes</taxon>
        <taxon>Mycobacteriales</taxon>
        <taxon>Nocardiaceae</taxon>
        <taxon>Nocardia</taxon>
    </lineage>
</organism>
<accession>A0ABV8VA01</accession>
<evidence type="ECO:0000313" key="4">
    <source>
        <dbReference type="Proteomes" id="UP001595844"/>
    </source>
</evidence>
<dbReference type="InterPro" id="IPR023393">
    <property type="entry name" value="START-like_dom_sf"/>
</dbReference>
<gene>
    <name evidence="3" type="ORF">ACFO5K_01215</name>
</gene>
<feature type="domain" description="Activator of Hsp90 ATPase homologue 1/2-like C-terminal" evidence="2">
    <location>
        <begin position="18"/>
        <end position="156"/>
    </location>
</feature>
<evidence type="ECO:0000259" key="2">
    <source>
        <dbReference type="Pfam" id="PF08327"/>
    </source>
</evidence>